<feature type="transmembrane region" description="Helical" evidence="1">
    <location>
        <begin position="21"/>
        <end position="39"/>
    </location>
</feature>
<name>A0AAF0I3M4_9BACT</name>
<reference evidence="2" key="1">
    <citation type="submission" date="2023-03" db="EMBL/GenBank/DDBJ databases">
        <title>Lomoglobus Profundus gen. nov., sp. nov., a novel member of the phylum Verrucomicrobia, isolated from deep-marine sediment of South China Sea.</title>
        <authorList>
            <person name="Ahmad T."/>
            <person name="Ishaq S.E."/>
            <person name="Wang F."/>
        </authorList>
    </citation>
    <scope>NUCLEOTIDE SEQUENCE</scope>
    <source>
        <strain evidence="2">LMO-M01</strain>
    </source>
</reference>
<dbReference type="RefSeq" id="WP_330932269.1">
    <property type="nucleotide sequence ID" value="NZ_CP119075.1"/>
</dbReference>
<keyword evidence="3" id="KW-1185">Reference proteome</keyword>
<keyword evidence="1" id="KW-0472">Membrane</keyword>
<feature type="transmembrane region" description="Helical" evidence="1">
    <location>
        <begin position="75"/>
        <end position="93"/>
    </location>
</feature>
<sequence length="172" mass="19050">MKPPPLPQETLDRVVRFAGTHGRMIMIFSGFFAILAAMGHQGPPAIAGALAIGMGACELHGASELRHGRAGGIRWMVGGELGLLLVVVGYAGWMATHFDPVVFQQQLPEWYMQRMEHDLRNAGLSENEFPTFWRFVNRVAYSVVAFVTVIYQGGLAFYYHRRTATAKLVLGE</sequence>
<accession>A0AAF0I3M4</accession>
<protein>
    <submittedName>
        <fullName evidence="2">Uncharacterized protein</fullName>
    </submittedName>
</protein>
<evidence type="ECO:0000256" key="1">
    <source>
        <dbReference type="SAM" id="Phobius"/>
    </source>
</evidence>
<gene>
    <name evidence="2" type="ORF">PXH66_05950</name>
</gene>
<feature type="transmembrane region" description="Helical" evidence="1">
    <location>
        <begin position="45"/>
        <end position="63"/>
    </location>
</feature>
<dbReference type="KEGG" id="slom:PXH66_05950"/>
<dbReference type="Proteomes" id="UP001218638">
    <property type="component" value="Chromosome"/>
</dbReference>
<feature type="transmembrane region" description="Helical" evidence="1">
    <location>
        <begin position="139"/>
        <end position="159"/>
    </location>
</feature>
<keyword evidence="1" id="KW-1133">Transmembrane helix</keyword>
<evidence type="ECO:0000313" key="3">
    <source>
        <dbReference type="Proteomes" id="UP001218638"/>
    </source>
</evidence>
<dbReference type="AlphaFoldDB" id="A0AAF0I3M4"/>
<dbReference type="EMBL" id="CP119075">
    <property type="protein sequence ID" value="WED66388.1"/>
    <property type="molecule type" value="Genomic_DNA"/>
</dbReference>
<evidence type="ECO:0000313" key="2">
    <source>
        <dbReference type="EMBL" id="WED66388.1"/>
    </source>
</evidence>
<organism evidence="2 3">
    <name type="scientific">Synoicihabitans lomoniglobus</name>
    <dbReference type="NCBI Taxonomy" id="2909285"/>
    <lineage>
        <taxon>Bacteria</taxon>
        <taxon>Pseudomonadati</taxon>
        <taxon>Verrucomicrobiota</taxon>
        <taxon>Opitutia</taxon>
        <taxon>Opitutales</taxon>
        <taxon>Opitutaceae</taxon>
        <taxon>Synoicihabitans</taxon>
    </lineage>
</organism>
<keyword evidence="1" id="KW-0812">Transmembrane</keyword>
<proteinExistence type="predicted"/>